<dbReference type="InterPro" id="IPR052022">
    <property type="entry name" value="26kDa_periplasmic_antigen"/>
</dbReference>
<comment type="caution">
    <text evidence="1">The sequence shown here is derived from an EMBL/GenBank/DDBJ whole genome shotgun (WGS) entry which is preliminary data.</text>
</comment>
<evidence type="ECO:0000313" key="1">
    <source>
        <dbReference type="EMBL" id="GAA2117282.1"/>
    </source>
</evidence>
<keyword evidence="2" id="KW-1185">Reference proteome</keyword>
<dbReference type="PANTHER" id="PTHR34387">
    <property type="entry name" value="SLR1258 PROTEIN"/>
    <property type="match status" value="1"/>
</dbReference>
<dbReference type="EMBL" id="BAAAQQ010000002">
    <property type="protein sequence ID" value="GAA2117282.1"/>
    <property type="molecule type" value="Genomic_DNA"/>
</dbReference>
<dbReference type="Gene3D" id="3.30.70.2970">
    <property type="entry name" value="Protein of unknown function (DUF541), domain 2"/>
    <property type="match status" value="1"/>
</dbReference>
<name>A0ABP5JIA2_9ACTN</name>
<gene>
    <name evidence="1" type="ORF">GCM10009843_08100</name>
</gene>
<dbReference type="Gene3D" id="3.30.110.170">
    <property type="entry name" value="Protein of unknown function (DUF541), domain 1"/>
    <property type="match status" value="1"/>
</dbReference>
<evidence type="ECO:0000313" key="2">
    <source>
        <dbReference type="Proteomes" id="UP001500575"/>
    </source>
</evidence>
<dbReference type="PANTHER" id="PTHR34387:SF1">
    <property type="entry name" value="PERIPLASMIC IMMUNOGENIC PROTEIN"/>
    <property type="match status" value="1"/>
</dbReference>
<dbReference type="InterPro" id="IPR007497">
    <property type="entry name" value="SIMPL/DUF541"/>
</dbReference>
<dbReference type="Pfam" id="PF04402">
    <property type="entry name" value="SIMPL"/>
    <property type="match status" value="1"/>
</dbReference>
<proteinExistence type="predicted"/>
<sequence>MSRTVTVTGQGSSRVVPQAAIVRLGSVHRAPEVDRALSGVASSAATAAEVARRFVDARQVSSTDFSVWPAYDQQGAPSGFEARHGLRVVVSDASAAGELLSALAAEIGDALRIDGVSLEVVDAGPAERDAREAAYADARARAEHLATLAGTTLGDVVTVVEGGSGGLAEAPVAQAALAKDVSFEPGERALTSSLTVTWALV</sequence>
<reference evidence="2" key="1">
    <citation type="journal article" date="2019" name="Int. J. Syst. Evol. Microbiol.">
        <title>The Global Catalogue of Microorganisms (GCM) 10K type strain sequencing project: providing services to taxonomists for standard genome sequencing and annotation.</title>
        <authorList>
            <consortium name="The Broad Institute Genomics Platform"/>
            <consortium name="The Broad Institute Genome Sequencing Center for Infectious Disease"/>
            <person name="Wu L."/>
            <person name="Ma J."/>
        </authorList>
    </citation>
    <scope>NUCLEOTIDE SEQUENCE [LARGE SCALE GENOMIC DNA]</scope>
    <source>
        <strain evidence="2">JCM 16021</strain>
    </source>
</reference>
<accession>A0ABP5JIA2</accession>
<dbReference type="Proteomes" id="UP001500575">
    <property type="component" value="Unassembled WGS sequence"/>
</dbReference>
<protein>
    <recommendedName>
        <fullName evidence="3">DUF541 domain-containing protein</fullName>
    </recommendedName>
</protein>
<evidence type="ECO:0008006" key="3">
    <source>
        <dbReference type="Google" id="ProtNLM"/>
    </source>
</evidence>
<dbReference type="RefSeq" id="WP_344302348.1">
    <property type="nucleotide sequence ID" value="NZ_BAAAQQ010000002.1"/>
</dbReference>
<organism evidence="1 2">
    <name type="scientific">Nocardioides bigeumensis</name>
    <dbReference type="NCBI Taxonomy" id="433657"/>
    <lineage>
        <taxon>Bacteria</taxon>
        <taxon>Bacillati</taxon>
        <taxon>Actinomycetota</taxon>
        <taxon>Actinomycetes</taxon>
        <taxon>Propionibacteriales</taxon>
        <taxon>Nocardioidaceae</taxon>
        <taxon>Nocardioides</taxon>
    </lineage>
</organism>